<evidence type="ECO:0000313" key="5">
    <source>
        <dbReference type="Proteomes" id="UP000794436"/>
    </source>
</evidence>
<organism evidence="4 5">
    <name type="scientific">Pythium oligandrum</name>
    <name type="common">Mycoparasitic fungus</name>
    <dbReference type="NCBI Taxonomy" id="41045"/>
    <lineage>
        <taxon>Eukaryota</taxon>
        <taxon>Sar</taxon>
        <taxon>Stramenopiles</taxon>
        <taxon>Oomycota</taxon>
        <taxon>Peronosporomycetes</taxon>
        <taxon>Pythiales</taxon>
        <taxon>Pythiaceae</taxon>
        <taxon>Pythium</taxon>
    </lineage>
</organism>
<dbReference type="AlphaFoldDB" id="A0A8K1FGY3"/>
<feature type="compositionally biased region" description="Low complexity" evidence="2">
    <location>
        <begin position="116"/>
        <end position="131"/>
    </location>
</feature>
<feature type="coiled-coil region" evidence="1">
    <location>
        <begin position="22"/>
        <end position="77"/>
    </location>
</feature>
<keyword evidence="3" id="KW-1133">Transmembrane helix</keyword>
<dbReference type="Proteomes" id="UP000794436">
    <property type="component" value="Unassembled WGS sequence"/>
</dbReference>
<sequence length="170" mass="18859">MPRSSVLTAGLEELATKGNSAIKRLLQQLYTLDDTLQQAHEQAKRDEDFGEDVVQAYEAFMAKRQELIKELEQQKIAVPWQLRMRIDDVELTLRERKIKQERAAAATSDGGKTRETTPTSSTETSSSSTSTAPIDEKETDPLLPLKALILPTLLVLFVALIVSMSVGEST</sequence>
<keyword evidence="1" id="KW-0175">Coiled coil</keyword>
<gene>
    <name evidence="4" type="ORF">Poli38472_000521</name>
</gene>
<evidence type="ECO:0000256" key="3">
    <source>
        <dbReference type="SAM" id="Phobius"/>
    </source>
</evidence>
<comment type="caution">
    <text evidence="4">The sequence shown here is derived from an EMBL/GenBank/DDBJ whole genome shotgun (WGS) entry which is preliminary data.</text>
</comment>
<proteinExistence type="predicted"/>
<keyword evidence="5" id="KW-1185">Reference proteome</keyword>
<reference evidence="4" key="1">
    <citation type="submission" date="2019-03" db="EMBL/GenBank/DDBJ databases">
        <title>Long read genome sequence of the mycoparasitic Pythium oligandrum ATCC 38472 isolated from sugarbeet rhizosphere.</title>
        <authorList>
            <person name="Gaulin E."/>
        </authorList>
    </citation>
    <scope>NUCLEOTIDE SEQUENCE</scope>
    <source>
        <strain evidence="4">ATCC 38472_TT</strain>
    </source>
</reference>
<feature type="transmembrane region" description="Helical" evidence="3">
    <location>
        <begin position="147"/>
        <end position="167"/>
    </location>
</feature>
<name>A0A8K1FGY3_PYTOL</name>
<dbReference type="EMBL" id="SPLM01000108">
    <property type="protein sequence ID" value="TMW60479.1"/>
    <property type="molecule type" value="Genomic_DNA"/>
</dbReference>
<keyword evidence="3" id="KW-0812">Transmembrane</keyword>
<feature type="region of interest" description="Disordered" evidence="2">
    <location>
        <begin position="100"/>
        <end position="136"/>
    </location>
</feature>
<evidence type="ECO:0000256" key="1">
    <source>
        <dbReference type="SAM" id="Coils"/>
    </source>
</evidence>
<keyword evidence="3" id="KW-0472">Membrane</keyword>
<protein>
    <submittedName>
        <fullName evidence="4">Uncharacterized protein</fullName>
    </submittedName>
</protein>
<accession>A0A8K1FGY3</accession>
<dbReference type="OrthoDB" id="167685at2759"/>
<evidence type="ECO:0000256" key="2">
    <source>
        <dbReference type="SAM" id="MobiDB-lite"/>
    </source>
</evidence>
<evidence type="ECO:0000313" key="4">
    <source>
        <dbReference type="EMBL" id="TMW60479.1"/>
    </source>
</evidence>